<dbReference type="GO" id="GO:0022857">
    <property type="term" value="F:transmembrane transporter activity"/>
    <property type="evidence" value="ECO:0007669"/>
    <property type="project" value="InterPro"/>
</dbReference>
<evidence type="ECO:0000313" key="9">
    <source>
        <dbReference type="Proteomes" id="UP000326831"/>
    </source>
</evidence>
<keyword evidence="2 6" id="KW-0812">Transmembrane</keyword>
<reference evidence="8 9" key="1">
    <citation type="submission" date="2017-09" db="EMBL/GenBank/DDBJ databases">
        <authorList>
            <person name="Lee N."/>
            <person name="Cho B.-K."/>
        </authorList>
    </citation>
    <scope>NUCLEOTIDE SEQUENCE [LARGE SCALE GENOMIC DNA]</scope>
    <source>
        <strain evidence="8 9">ATCC 27467</strain>
    </source>
</reference>
<feature type="domain" description="Major facilitator superfamily (MFS) profile" evidence="7">
    <location>
        <begin position="21"/>
        <end position="466"/>
    </location>
</feature>
<evidence type="ECO:0000256" key="4">
    <source>
        <dbReference type="ARBA" id="ARBA00023136"/>
    </source>
</evidence>
<dbReference type="Gene3D" id="1.20.1250.20">
    <property type="entry name" value="MFS general substrate transporter like domains"/>
    <property type="match status" value="1"/>
</dbReference>
<dbReference type="Pfam" id="PF07690">
    <property type="entry name" value="MFS_1"/>
    <property type="match status" value="1"/>
</dbReference>
<feature type="transmembrane region" description="Helical" evidence="6">
    <location>
        <begin position="119"/>
        <end position="137"/>
    </location>
</feature>
<dbReference type="PROSITE" id="PS00216">
    <property type="entry name" value="SUGAR_TRANSPORT_1"/>
    <property type="match status" value="1"/>
</dbReference>
<dbReference type="Gene3D" id="1.20.1720.10">
    <property type="entry name" value="Multidrug resistance protein D"/>
    <property type="match status" value="1"/>
</dbReference>
<dbReference type="KEGG" id="ssub:CP968_28015"/>
<name>A0A5P2UTN0_9ACTN</name>
<dbReference type="SUPFAM" id="SSF103473">
    <property type="entry name" value="MFS general substrate transporter"/>
    <property type="match status" value="1"/>
</dbReference>
<gene>
    <name evidence="8" type="ORF">CP968_28015</name>
</gene>
<sequence length="480" mass="49281">MRRSMPNSVGRSVFGRRDRLALLAAATAALVVELDWLAVTMALPDIAAYLHRPVTDLQWLISAFTLAFGSVMPIGGWVVDAFGRRRTTIYGLELFVLGSLLCAFAPSLLWLIVGRVVQGVAGGFIVPGAIAMTAGGFSGRRREIGLGVVMATASGLAALAPFVGGVLVSGFGWRSVFLSVVPVCLLSGALVYWCVTPSFNAESAARRPPFLNGACVMLGAVALTVTVDRGSSWGWTSPLTVLCAAAGLALLTGFALLEHRGTGALLDRSLYRDKALRVLTLAGAVSLIAFVVVSMLVTWELQTGLGLSPFLAGCVLLSFSAPNALAAYGAGRLAGRKSAWCYVAGGLAAAGAGAALVAWAPFPAGYAIALVVCGAGIGLSGTLSNLLTQQRVPASQAGAVASMTLAIKTLGAAVATSLAATLLDTLHHSSSGAAADRSGIDTVLRLVSAMTAAGILLCVPTTLRLLRSGRRRHDHPGTSP</sequence>
<accession>A0A5P2UTN0</accession>
<dbReference type="CDD" id="cd17321">
    <property type="entry name" value="MFS_MMR_MDR_like"/>
    <property type="match status" value="1"/>
</dbReference>
<dbReference type="InterPro" id="IPR011701">
    <property type="entry name" value="MFS"/>
</dbReference>
<feature type="transmembrane region" description="Helical" evidence="6">
    <location>
        <begin position="399"/>
        <end position="423"/>
    </location>
</feature>
<evidence type="ECO:0000259" key="7">
    <source>
        <dbReference type="PROSITE" id="PS50850"/>
    </source>
</evidence>
<dbReference type="EMBL" id="CP023701">
    <property type="protein sequence ID" value="QEU81615.1"/>
    <property type="molecule type" value="Genomic_DNA"/>
</dbReference>
<protein>
    <submittedName>
        <fullName evidence="8">MFS transporter</fullName>
    </submittedName>
</protein>
<keyword evidence="9" id="KW-1185">Reference proteome</keyword>
<feature type="transmembrane region" description="Helical" evidence="6">
    <location>
        <begin position="144"/>
        <end position="164"/>
    </location>
</feature>
<dbReference type="GO" id="GO:0046677">
    <property type="term" value="P:response to antibiotic"/>
    <property type="evidence" value="ECO:0007669"/>
    <property type="project" value="UniProtKB-KW"/>
</dbReference>
<dbReference type="Proteomes" id="UP000326831">
    <property type="component" value="Chromosome"/>
</dbReference>
<dbReference type="GO" id="GO:0005886">
    <property type="term" value="C:plasma membrane"/>
    <property type="evidence" value="ECO:0007669"/>
    <property type="project" value="UniProtKB-SubCell"/>
</dbReference>
<feature type="transmembrane region" description="Helical" evidence="6">
    <location>
        <begin position="208"/>
        <end position="227"/>
    </location>
</feature>
<evidence type="ECO:0000256" key="3">
    <source>
        <dbReference type="ARBA" id="ARBA00022989"/>
    </source>
</evidence>
<feature type="transmembrane region" description="Helical" evidence="6">
    <location>
        <begin position="305"/>
        <end position="328"/>
    </location>
</feature>
<proteinExistence type="predicted"/>
<dbReference type="InterPro" id="IPR020846">
    <property type="entry name" value="MFS_dom"/>
</dbReference>
<evidence type="ECO:0000256" key="6">
    <source>
        <dbReference type="SAM" id="Phobius"/>
    </source>
</evidence>
<dbReference type="InterPro" id="IPR005829">
    <property type="entry name" value="Sugar_transporter_CS"/>
</dbReference>
<dbReference type="InterPro" id="IPR036259">
    <property type="entry name" value="MFS_trans_sf"/>
</dbReference>
<feature type="transmembrane region" description="Helical" evidence="6">
    <location>
        <begin position="176"/>
        <end position="196"/>
    </location>
</feature>
<evidence type="ECO:0000256" key="2">
    <source>
        <dbReference type="ARBA" id="ARBA00022692"/>
    </source>
</evidence>
<feature type="transmembrane region" description="Helical" evidence="6">
    <location>
        <begin position="366"/>
        <end position="387"/>
    </location>
</feature>
<dbReference type="PROSITE" id="PS50850">
    <property type="entry name" value="MFS"/>
    <property type="match status" value="1"/>
</dbReference>
<evidence type="ECO:0000256" key="1">
    <source>
        <dbReference type="ARBA" id="ARBA00004651"/>
    </source>
</evidence>
<dbReference type="AlphaFoldDB" id="A0A5P2UTN0"/>
<keyword evidence="3 6" id="KW-1133">Transmembrane helix</keyword>
<keyword evidence="5" id="KW-0046">Antibiotic resistance</keyword>
<feature type="transmembrane region" description="Helical" evidence="6">
    <location>
        <begin position="278"/>
        <end position="299"/>
    </location>
</feature>
<feature type="transmembrane region" description="Helical" evidence="6">
    <location>
        <begin position="20"/>
        <end position="39"/>
    </location>
</feature>
<feature type="transmembrane region" description="Helical" evidence="6">
    <location>
        <begin position="443"/>
        <end position="466"/>
    </location>
</feature>
<feature type="transmembrane region" description="Helical" evidence="6">
    <location>
        <begin position="239"/>
        <end position="257"/>
    </location>
</feature>
<evidence type="ECO:0000256" key="5">
    <source>
        <dbReference type="ARBA" id="ARBA00023251"/>
    </source>
</evidence>
<organism evidence="8 9">
    <name type="scientific">Streptomyces subrutilus</name>
    <dbReference type="NCBI Taxonomy" id="36818"/>
    <lineage>
        <taxon>Bacteria</taxon>
        <taxon>Bacillati</taxon>
        <taxon>Actinomycetota</taxon>
        <taxon>Actinomycetes</taxon>
        <taxon>Kitasatosporales</taxon>
        <taxon>Streptomycetaceae</taxon>
        <taxon>Streptomyces</taxon>
    </lineage>
</organism>
<evidence type="ECO:0000313" key="8">
    <source>
        <dbReference type="EMBL" id="QEU81615.1"/>
    </source>
</evidence>
<keyword evidence="4 6" id="KW-0472">Membrane</keyword>
<dbReference type="PANTHER" id="PTHR42718:SF49">
    <property type="entry name" value="EXPORT PROTEIN"/>
    <property type="match status" value="1"/>
</dbReference>
<comment type="subcellular location">
    <subcellularLocation>
        <location evidence="1">Cell membrane</location>
        <topology evidence="1">Multi-pass membrane protein</topology>
    </subcellularLocation>
</comment>
<feature type="transmembrane region" description="Helical" evidence="6">
    <location>
        <begin position="59"/>
        <end position="82"/>
    </location>
</feature>
<feature type="transmembrane region" description="Helical" evidence="6">
    <location>
        <begin position="94"/>
        <end position="113"/>
    </location>
</feature>
<dbReference type="PANTHER" id="PTHR42718">
    <property type="entry name" value="MAJOR FACILITATOR SUPERFAMILY MULTIDRUG TRANSPORTER MFSC"/>
    <property type="match status" value="1"/>
</dbReference>
<feature type="transmembrane region" description="Helical" evidence="6">
    <location>
        <begin position="340"/>
        <end position="360"/>
    </location>
</feature>